<keyword evidence="1" id="KW-0812">Transmembrane</keyword>
<dbReference type="OrthoDB" id="1664624at2759"/>
<keyword evidence="3" id="KW-1185">Reference proteome</keyword>
<organism evidence="2 3">
    <name type="scientific">Salix purpurea</name>
    <name type="common">Purple osier willow</name>
    <dbReference type="NCBI Taxonomy" id="77065"/>
    <lineage>
        <taxon>Eukaryota</taxon>
        <taxon>Viridiplantae</taxon>
        <taxon>Streptophyta</taxon>
        <taxon>Embryophyta</taxon>
        <taxon>Tracheophyta</taxon>
        <taxon>Spermatophyta</taxon>
        <taxon>Magnoliopsida</taxon>
        <taxon>eudicotyledons</taxon>
        <taxon>Gunneridae</taxon>
        <taxon>Pentapetalae</taxon>
        <taxon>rosids</taxon>
        <taxon>fabids</taxon>
        <taxon>Malpighiales</taxon>
        <taxon>Salicaceae</taxon>
        <taxon>Saliceae</taxon>
        <taxon>Salix</taxon>
    </lineage>
</organism>
<dbReference type="AlphaFoldDB" id="A0A9Q0WM72"/>
<sequence>MIILSAFLCGNHLVPEHSSAGCHDREGVWHFCGVSVDLILAPVSISFDFGSHLHSISFQEQLQRSCYVMLSEEPEDVGARDGVGLACLRVVLARVTGLKASLSKKRLMSASRSTELKGVEETRMEASQSLTKQSWKKRWTTPALVLGLVICLVVIVS</sequence>
<evidence type="ECO:0000313" key="3">
    <source>
        <dbReference type="Proteomes" id="UP001151532"/>
    </source>
</evidence>
<dbReference type="Proteomes" id="UP001151532">
    <property type="component" value="Chromosome 11"/>
</dbReference>
<evidence type="ECO:0000313" key="2">
    <source>
        <dbReference type="EMBL" id="KAJ6769865.1"/>
    </source>
</evidence>
<dbReference type="EMBL" id="JAPFFK010000003">
    <property type="protein sequence ID" value="KAJ6769865.1"/>
    <property type="molecule type" value="Genomic_DNA"/>
</dbReference>
<keyword evidence="1" id="KW-0472">Membrane</keyword>
<comment type="caution">
    <text evidence="2">The sequence shown here is derived from an EMBL/GenBank/DDBJ whole genome shotgun (WGS) entry which is preliminary data.</text>
</comment>
<keyword evidence="1" id="KW-1133">Transmembrane helix</keyword>
<feature type="transmembrane region" description="Helical" evidence="1">
    <location>
        <begin position="139"/>
        <end position="156"/>
    </location>
</feature>
<name>A0A9Q0WM72_SALPP</name>
<reference evidence="2" key="1">
    <citation type="submission" date="2022-11" db="EMBL/GenBank/DDBJ databases">
        <authorList>
            <person name="Hyden B.L."/>
            <person name="Feng K."/>
            <person name="Yates T."/>
            <person name="Jawdy S."/>
            <person name="Smart L.B."/>
            <person name="Muchero W."/>
        </authorList>
    </citation>
    <scope>NUCLEOTIDE SEQUENCE</scope>
    <source>
        <tissue evidence="2">Shoot tip</tissue>
    </source>
</reference>
<gene>
    <name evidence="2" type="ORF">OIU79_020677</name>
</gene>
<accession>A0A9Q0WM72</accession>
<reference evidence="2" key="2">
    <citation type="journal article" date="2023" name="Int. J. Mol. Sci.">
        <title>De Novo Assembly and Annotation of 11 Diverse Shrub Willow (Salix) Genomes Reveals Novel Gene Organization in Sex-Linked Regions.</title>
        <authorList>
            <person name="Hyden B."/>
            <person name="Feng K."/>
            <person name="Yates T.B."/>
            <person name="Jawdy S."/>
            <person name="Cereghino C."/>
            <person name="Smart L.B."/>
            <person name="Muchero W."/>
        </authorList>
    </citation>
    <scope>NUCLEOTIDE SEQUENCE</scope>
    <source>
        <tissue evidence="2">Shoot tip</tissue>
    </source>
</reference>
<evidence type="ECO:0000256" key="1">
    <source>
        <dbReference type="SAM" id="Phobius"/>
    </source>
</evidence>
<protein>
    <submittedName>
        <fullName evidence="2">Uncharacterized protein</fullName>
    </submittedName>
</protein>
<proteinExistence type="predicted"/>